<dbReference type="AlphaFoldDB" id="A0A1L7AM34"/>
<dbReference type="EMBL" id="CP015584">
    <property type="protein sequence ID" value="APT59837.1"/>
    <property type="molecule type" value="Genomic_DNA"/>
</dbReference>
<dbReference type="InterPro" id="IPR038220">
    <property type="entry name" value="PHOX_C_sf"/>
</dbReference>
<dbReference type="STRING" id="257708.RGI145_21255"/>
<dbReference type="KEGG" id="rgi:RGI145_21255"/>
<dbReference type="CDD" id="cd02979">
    <property type="entry name" value="PHOX_C"/>
    <property type="match status" value="1"/>
</dbReference>
<evidence type="ECO:0000259" key="7">
    <source>
        <dbReference type="Pfam" id="PF01494"/>
    </source>
</evidence>
<evidence type="ECO:0000256" key="1">
    <source>
        <dbReference type="ARBA" id="ARBA00001974"/>
    </source>
</evidence>
<protein>
    <submittedName>
        <fullName evidence="9">Phenol 2-monooxygenase</fullName>
    </submittedName>
</protein>
<dbReference type="Gene3D" id="3.40.30.20">
    <property type="match status" value="1"/>
</dbReference>
<dbReference type="InterPro" id="IPR036249">
    <property type="entry name" value="Thioredoxin-like_sf"/>
</dbReference>
<evidence type="ECO:0000256" key="3">
    <source>
        <dbReference type="ARBA" id="ARBA00022630"/>
    </source>
</evidence>
<dbReference type="GO" id="GO:0071949">
    <property type="term" value="F:FAD binding"/>
    <property type="evidence" value="ECO:0007669"/>
    <property type="project" value="InterPro"/>
</dbReference>
<name>A0A1L7AM34_9PROT</name>
<evidence type="ECO:0000256" key="2">
    <source>
        <dbReference type="ARBA" id="ARBA00007801"/>
    </source>
</evidence>
<dbReference type="SUPFAM" id="SSF51905">
    <property type="entry name" value="FAD/NAD(P)-binding domain"/>
    <property type="match status" value="1"/>
</dbReference>
<dbReference type="Pfam" id="PF07976">
    <property type="entry name" value="Phe_hydrox_dim"/>
    <property type="match status" value="1"/>
</dbReference>
<evidence type="ECO:0000259" key="8">
    <source>
        <dbReference type="Pfam" id="PF07976"/>
    </source>
</evidence>
<dbReference type="RefSeq" id="WP_075800548.1">
    <property type="nucleotide sequence ID" value="NZ_CP015584.1"/>
</dbReference>
<reference evidence="9 10" key="1">
    <citation type="submission" date="2016-05" db="EMBL/GenBank/DDBJ databases">
        <title>Complete Genome and Methylome Analysis of Psychrotrophic Bacterial Isolates from Antarctic Lake Untersee.</title>
        <authorList>
            <person name="Fomenkov A."/>
            <person name="Akimov V.N."/>
            <person name="Vasilyeva L.V."/>
            <person name="Andersen D."/>
            <person name="Vincze T."/>
            <person name="Roberts R.J."/>
        </authorList>
    </citation>
    <scope>NUCLEOTIDE SEQUENCE [LARGE SCALE GENOMIC DNA]</scope>
    <source>
        <strain evidence="9 10">U14-5</strain>
    </source>
</reference>
<dbReference type="InterPro" id="IPR050641">
    <property type="entry name" value="RIFMO-like"/>
</dbReference>
<dbReference type="SUPFAM" id="SSF52833">
    <property type="entry name" value="Thioredoxin-like"/>
    <property type="match status" value="1"/>
</dbReference>
<dbReference type="Proteomes" id="UP000185494">
    <property type="component" value="Chromosome 2"/>
</dbReference>
<organism evidence="9 10">
    <name type="scientific">Roseomonas gilardii</name>
    <dbReference type="NCBI Taxonomy" id="257708"/>
    <lineage>
        <taxon>Bacteria</taxon>
        <taxon>Pseudomonadati</taxon>
        <taxon>Pseudomonadota</taxon>
        <taxon>Alphaproteobacteria</taxon>
        <taxon>Acetobacterales</taxon>
        <taxon>Roseomonadaceae</taxon>
        <taxon>Roseomonas</taxon>
    </lineage>
</organism>
<comment type="similarity">
    <text evidence="2">Belongs to the PheA/TfdB FAD monooxygenase family.</text>
</comment>
<evidence type="ECO:0000256" key="4">
    <source>
        <dbReference type="ARBA" id="ARBA00022827"/>
    </source>
</evidence>
<evidence type="ECO:0000256" key="5">
    <source>
        <dbReference type="ARBA" id="ARBA00023002"/>
    </source>
</evidence>
<dbReference type="GO" id="GO:0016709">
    <property type="term" value="F:oxidoreductase activity, acting on paired donors, with incorporation or reduction of molecular oxygen, NAD(P)H as one donor, and incorporation of one atom of oxygen"/>
    <property type="evidence" value="ECO:0007669"/>
    <property type="project" value="UniProtKB-ARBA"/>
</dbReference>
<dbReference type="PRINTS" id="PR00420">
    <property type="entry name" value="RNGMNOXGNASE"/>
</dbReference>
<dbReference type="PANTHER" id="PTHR43004:SF19">
    <property type="entry name" value="BINDING MONOOXYGENASE, PUTATIVE (JCVI)-RELATED"/>
    <property type="match status" value="1"/>
</dbReference>
<keyword evidence="3" id="KW-0285">Flavoprotein</keyword>
<feature type="region of interest" description="Disordered" evidence="6">
    <location>
        <begin position="10"/>
        <end position="31"/>
    </location>
</feature>
<feature type="compositionally biased region" description="Pro residues" evidence="6">
    <location>
        <begin position="20"/>
        <end position="30"/>
    </location>
</feature>
<comment type="cofactor">
    <cofactor evidence="1">
        <name>FAD</name>
        <dbReference type="ChEBI" id="CHEBI:57692"/>
    </cofactor>
</comment>
<dbReference type="PANTHER" id="PTHR43004">
    <property type="entry name" value="TRK SYSTEM POTASSIUM UPTAKE PROTEIN"/>
    <property type="match status" value="1"/>
</dbReference>
<keyword evidence="9" id="KW-0503">Monooxygenase</keyword>
<dbReference type="Gene3D" id="3.50.50.60">
    <property type="entry name" value="FAD/NAD(P)-binding domain"/>
    <property type="match status" value="1"/>
</dbReference>
<dbReference type="InterPro" id="IPR036188">
    <property type="entry name" value="FAD/NAD-bd_sf"/>
</dbReference>
<keyword evidence="5" id="KW-0560">Oxidoreductase</keyword>
<keyword evidence="4" id="KW-0274">FAD</keyword>
<gene>
    <name evidence="9" type="ORF">RGI145_21255</name>
</gene>
<proteinExistence type="inferred from homology"/>
<evidence type="ECO:0000313" key="10">
    <source>
        <dbReference type="Proteomes" id="UP000185494"/>
    </source>
</evidence>
<feature type="domain" description="FAD-binding" evidence="7">
    <location>
        <begin position="34"/>
        <end position="406"/>
    </location>
</feature>
<dbReference type="Gene3D" id="3.30.9.10">
    <property type="entry name" value="D-Amino Acid Oxidase, subunit A, domain 2"/>
    <property type="match status" value="1"/>
</dbReference>
<dbReference type="Pfam" id="PF01494">
    <property type="entry name" value="FAD_binding_3"/>
    <property type="match status" value="1"/>
</dbReference>
<dbReference type="InterPro" id="IPR002938">
    <property type="entry name" value="FAD-bd"/>
</dbReference>
<dbReference type="SUPFAM" id="SSF54373">
    <property type="entry name" value="FAD-linked reductases, C-terminal domain"/>
    <property type="match status" value="1"/>
</dbReference>
<sequence length="661" mass="72843">MQFHLNGFQAGDPETARVDPPTPGATPAPLPGTTDVLIVGCGPAGLTLAAQLAAFPGISTRIVEQKAGPLMLGQADGIACRTMEMFNAFGFAERVLREAYWVNELVFWKPDSTRHDAIFRSGRIRDTEEGLSEFPHVILNQARVHDFYLETMRRGASPIVPDYHRRLIGLEVATRPDVSHPVTARFERLDPGHEGKVETIRARYAVGCDGARSAVRREIGLSLEGASANQAWGVMDVLAVTDFPDIRLKCVIHSAAGNMVIIPREGGYLVRLYIEMDKLAENERVTSRKITIDDLVAAAQRILNPHRLEVKEVAWWSVYEIGQRMCEHFDDVPERERSTRLPRVFIAGDACHTHSPKAGQGMNVSMQDAFNLGWKLAAVLRGQVDPALLATYSVERHAVAGELIAFDRKLALMLSLPPKDPHDPDSTGVDPAEFQQYFVQQGRFTAGTAMRYAPSAITGATTHQPLAEGLAIGMRFHSAPVIRLADAKPMHLGHTVQADGRWRLFAFAAAEDPSDPSSRIQTLCRFLEQDAASPVRRCTPVGEDIDAVIDLRAIFQQPHRDLAFGAMPALLRPAKGRYGLVDHEKMFCPVMVEGQDIFDLRGIDRGRGCGVIVRPDQHVAHVLPLEDHAGIAGFFEAFMLDHQQATHRPDAASRPLEQPAL</sequence>
<feature type="domain" description="Phenol hydroxylase-like C-terminal dimerisation" evidence="8">
    <location>
        <begin position="451"/>
        <end position="642"/>
    </location>
</feature>
<evidence type="ECO:0000256" key="6">
    <source>
        <dbReference type="SAM" id="MobiDB-lite"/>
    </source>
</evidence>
<evidence type="ECO:0000313" key="9">
    <source>
        <dbReference type="EMBL" id="APT59837.1"/>
    </source>
</evidence>
<dbReference type="InterPro" id="IPR012941">
    <property type="entry name" value="Phe_hydrox_C_dim_dom"/>
</dbReference>
<dbReference type="NCBIfam" id="NF006144">
    <property type="entry name" value="PRK08294.1"/>
    <property type="match status" value="1"/>
</dbReference>
<dbReference type="eggNOG" id="COG0654">
    <property type="taxonomic scope" value="Bacteria"/>
</dbReference>
<accession>A0A1L7AM34</accession>